<gene>
    <name evidence="4" type="ORF">DQQ10_22665</name>
</gene>
<comment type="subcellular location">
    <subcellularLocation>
        <location evidence="1">Membrane</location>
    </subcellularLocation>
</comment>
<dbReference type="EMBL" id="QMFY01000015">
    <property type="protein sequence ID" value="RAV98820.1"/>
    <property type="molecule type" value="Genomic_DNA"/>
</dbReference>
<dbReference type="InterPro" id="IPR000184">
    <property type="entry name" value="Bac_surfAg_D15"/>
</dbReference>
<dbReference type="GO" id="GO:0019867">
    <property type="term" value="C:outer membrane"/>
    <property type="evidence" value="ECO:0007669"/>
    <property type="project" value="InterPro"/>
</dbReference>
<keyword evidence="2" id="KW-0472">Membrane</keyword>
<reference evidence="4 5" key="1">
    <citation type="submission" date="2018-06" db="EMBL/GenBank/DDBJ databases">
        <title>Chryseolinea flavus sp. nov., a member of the phylum Bacteroidetes isolated from soil.</title>
        <authorList>
            <person name="Li Y."/>
            <person name="Wang J."/>
        </authorList>
    </citation>
    <scope>NUCLEOTIDE SEQUENCE [LARGE SCALE GENOMIC DNA]</scope>
    <source>
        <strain evidence="4 5">SDU1-6</strain>
    </source>
</reference>
<organism evidence="4 5">
    <name type="scientific">Pseudochryseolinea flava</name>
    <dbReference type="NCBI Taxonomy" id="2059302"/>
    <lineage>
        <taxon>Bacteria</taxon>
        <taxon>Pseudomonadati</taxon>
        <taxon>Bacteroidota</taxon>
        <taxon>Cytophagia</taxon>
        <taxon>Cytophagales</taxon>
        <taxon>Fulvivirgaceae</taxon>
        <taxon>Pseudochryseolinea</taxon>
    </lineage>
</organism>
<sequence length="487" mass="57376">MLAVFISLFSFLSLQEAPTPASSVEAADTVWKSNVQRRLTDSTGHFLKVNRIVLVGNAITRDRILLRELSLKSGDVVYSNDLKDILDLDKKKLINTRLFNTVEIKSLPFSKEEVDLVVSVNERWYTFPSPIFELADRNFNEWWENYEHDFRRVNYGLRLYQFNMRGRNETLRLVAQLGFYRKFEINYKIPYFDKKQKQGLIFDFEYSETKNAPVLTDEHKLDFLEDDHVIRVHRGGSVAYTYRNSFYDHHVLKAEFRSNSIADTVTEVNPNYFGEGERLQRYTVLSYQFTSDHRDYFGYPLNGYYFNTIVSKSGIFRRDDLDKFEITASYAKFFNLGKNYYLSNNIIGFWSTPDRQPYNAFGAMGYRKQFIRGYEVYVVEGPTYFLNKTTFKKRIFSKTYDWKSIAIRQFRHIPLSIYIKMYGDFGYVQNYPIYEETNKNTLLSNRFLTGAGVGLDVVGSYDAVIRFEYSFNVMGVGGFFIHLKREF</sequence>
<dbReference type="InterPro" id="IPR034746">
    <property type="entry name" value="POTRA"/>
</dbReference>
<dbReference type="Pfam" id="PF01103">
    <property type="entry name" value="Omp85"/>
    <property type="match status" value="1"/>
</dbReference>
<dbReference type="Proteomes" id="UP000251889">
    <property type="component" value="Unassembled WGS sequence"/>
</dbReference>
<dbReference type="Pfam" id="PF07244">
    <property type="entry name" value="POTRA"/>
    <property type="match status" value="1"/>
</dbReference>
<dbReference type="RefSeq" id="WP_112749217.1">
    <property type="nucleotide sequence ID" value="NZ_QMFY01000015.1"/>
</dbReference>
<protein>
    <recommendedName>
        <fullName evidence="3">POTRA domain-containing protein</fullName>
    </recommendedName>
</protein>
<keyword evidence="5" id="KW-1185">Reference proteome</keyword>
<comment type="caution">
    <text evidence="4">The sequence shown here is derived from an EMBL/GenBank/DDBJ whole genome shotgun (WGS) entry which is preliminary data.</text>
</comment>
<dbReference type="Gene3D" id="2.40.160.50">
    <property type="entry name" value="membrane protein fhac: a member of the omp85/tpsb transporter family"/>
    <property type="match status" value="1"/>
</dbReference>
<accession>A0A364XX16</accession>
<evidence type="ECO:0000256" key="1">
    <source>
        <dbReference type="ARBA" id="ARBA00004370"/>
    </source>
</evidence>
<evidence type="ECO:0000313" key="4">
    <source>
        <dbReference type="EMBL" id="RAV98820.1"/>
    </source>
</evidence>
<dbReference type="AlphaFoldDB" id="A0A364XX16"/>
<feature type="domain" description="POTRA" evidence="3">
    <location>
        <begin position="47"/>
        <end position="123"/>
    </location>
</feature>
<name>A0A364XX16_9BACT</name>
<evidence type="ECO:0000256" key="2">
    <source>
        <dbReference type="ARBA" id="ARBA00023136"/>
    </source>
</evidence>
<evidence type="ECO:0000259" key="3">
    <source>
        <dbReference type="PROSITE" id="PS51779"/>
    </source>
</evidence>
<evidence type="ECO:0000313" key="5">
    <source>
        <dbReference type="Proteomes" id="UP000251889"/>
    </source>
</evidence>
<dbReference type="Gene3D" id="3.10.20.310">
    <property type="entry name" value="membrane protein fhac"/>
    <property type="match status" value="1"/>
</dbReference>
<dbReference type="InterPro" id="IPR010827">
    <property type="entry name" value="BamA/TamA_POTRA"/>
</dbReference>
<proteinExistence type="predicted"/>
<dbReference type="OrthoDB" id="9768717at2"/>
<dbReference type="PROSITE" id="PS51779">
    <property type="entry name" value="POTRA"/>
    <property type="match status" value="1"/>
</dbReference>